<dbReference type="CDD" id="cd02573">
    <property type="entry name" value="PseudoU_synth_EcTruB"/>
    <property type="match status" value="1"/>
</dbReference>
<dbReference type="Gene3D" id="3.30.2350.10">
    <property type="entry name" value="Pseudouridine synthase"/>
    <property type="match status" value="1"/>
</dbReference>
<dbReference type="PANTHER" id="PTHR13767">
    <property type="entry name" value="TRNA-PSEUDOURIDINE SYNTHASE"/>
    <property type="match status" value="1"/>
</dbReference>
<dbReference type="RefSeq" id="WP_254250481.1">
    <property type="nucleotide sequence ID" value="NZ_CP073809.1"/>
</dbReference>
<sequence>MLNGVLAINKPRGMTSHDVVFKLRKLLKTKKVGHTGTLDPAVDGVLPICIGPATRISDYIMDSGKRYTAEITLGSQTTTEDQTGEVVTTEFIQPDCYTEAQVDNALTRLTGHIEQTPPMFSAVKVNGRKLYEYAREGKVIERPSRIVHIKELTRTSRLTYKDGRLTFMVDVACGKGTYIRTLATQIAEQLNTVGHMSRLTRLESGGFTLNDCYTLEQIADTVDVQPLLRPIEEGLKELPHLAVDEALKTRVTNGQKFRDDELPVIEQTVIIYENKALAIYAPHPEKPGQVKAVKVFN</sequence>
<reference evidence="8" key="1">
    <citation type="submission" date="2021-04" db="EMBL/GenBank/DDBJ databases">
        <title>Complete Genome Sequences of Macrococcus spp. from dog and cattle.</title>
        <authorList>
            <person name="Schwendener S."/>
            <person name="Perreten V."/>
        </authorList>
    </citation>
    <scope>NUCLEOTIDE SEQUENCE</scope>
    <source>
        <strain evidence="8">Epi0143-OL</strain>
    </source>
</reference>
<dbReference type="InterPro" id="IPR002501">
    <property type="entry name" value="PsdUridine_synth_N"/>
</dbReference>
<dbReference type="InterPro" id="IPR032819">
    <property type="entry name" value="TruB_C"/>
</dbReference>
<dbReference type="InterPro" id="IPR020103">
    <property type="entry name" value="PsdUridine_synth_cat_dom_sf"/>
</dbReference>
<comment type="similarity">
    <text evidence="2 5">Belongs to the pseudouridine synthase TruB family. Type 1 subfamily.</text>
</comment>
<dbReference type="AlphaFoldDB" id="A0A9Q9BP51"/>
<evidence type="ECO:0000259" key="7">
    <source>
        <dbReference type="Pfam" id="PF16198"/>
    </source>
</evidence>
<evidence type="ECO:0000256" key="1">
    <source>
        <dbReference type="ARBA" id="ARBA00000385"/>
    </source>
</evidence>
<dbReference type="EC" id="5.4.99.25" evidence="5"/>
<evidence type="ECO:0000313" key="9">
    <source>
        <dbReference type="Proteomes" id="UP001057381"/>
    </source>
</evidence>
<keyword evidence="4 5" id="KW-0413">Isomerase</keyword>
<accession>A0A9Q9BP51</accession>
<gene>
    <name evidence="5 8" type="primary">truB</name>
    <name evidence="8" type="ORF">KFV11_04865</name>
</gene>
<dbReference type="InterPro" id="IPR014780">
    <property type="entry name" value="tRNA_psdUridine_synth_TruB"/>
</dbReference>
<protein>
    <recommendedName>
        <fullName evidence="5">tRNA pseudouridine synthase B</fullName>
        <ecNumber evidence="5">5.4.99.25</ecNumber>
    </recommendedName>
    <alternativeName>
        <fullName evidence="5">tRNA pseudouridine(55) synthase</fullName>
        <shortName evidence="5">Psi55 synthase</shortName>
    </alternativeName>
    <alternativeName>
        <fullName evidence="5">tRNA pseudouridylate synthase</fullName>
    </alternativeName>
    <alternativeName>
        <fullName evidence="5">tRNA-uridine isomerase</fullName>
    </alternativeName>
</protein>
<name>A0A9Q9BP51_9STAP</name>
<evidence type="ECO:0000256" key="3">
    <source>
        <dbReference type="ARBA" id="ARBA00022694"/>
    </source>
</evidence>
<feature type="domain" description="Pseudouridine synthase II N-terminal" evidence="6">
    <location>
        <begin position="24"/>
        <end position="179"/>
    </location>
</feature>
<dbReference type="KEGG" id="mequ:KFV11_04865"/>
<evidence type="ECO:0000259" key="6">
    <source>
        <dbReference type="Pfam" id="PF01509"/>
    </source>
</evidence>
<dbReference type="FunFam" id="3.30.2350.10:FF:000011">
    <property type="entry name" value="tRNA pseudouridine synthase B"/>
    <property type="match status" value="1"/>
</dbReference>
<comment type="function">
    <text evidence="5">Responsible for synthesis of pseudouridine from uracil-55 in the psi GC loop of transfer RNAs.</text>
</comment>
<evidence type="ECO:0000313" key="8">
    <source>
        <dbReference type="EMBL" id="UTH14690.1"/>
    </source>
</evidence>
<evidence type="ECO:0000256" key="4">
    <source>
        <dbReference type="ARBA" id="ARBA00023235"/>
    </source>
</evidence>
<organism evidence="8 9">
    <name type="scientific">Macrococcus equipercicus</name>
    <dbReference type="NCBI Taxonomy" id="69967"/>
    <lineage>
        <taxon>Bacteria</taxon>
        <taxon>Bacillati</taxon>
        <taxon>Bacillota</taxon>
        <taxon>Bacilli</taxon>
        <taxon>Bacillales</taxon>
        <taxon>Staphylococcaceae</taxon>
        <taxon>Macrococcus</taxon>
    </lineage>
</organism>
<dbReference type="GO" id="GO:1990481">
    <property type="term" value="P:mRNA pseudouridine synthesis"/>
    <property type="evidence" value="ECO:0007669"/>
    <property type="project" value="TreeGrafter"/>
</dbReference>
<dbReference type="GO" id="GO:0031119">
    <property type="term" value="P:tRNA pseudouridine synthesis"/>
    <property type="evidence" value="ECO:0007669"/>
    <property type="project" value="UniProtKB-UniRule"/>
</dbReference>
<dbReference type="PANTHER" id="PTHR13767:SF2">
    <property type="entry name" value="PSEUDOURIDYLATE SYNTHASE TRUB1"/>
    <property type="match status" value="1"/>
</dbReference>
<proteinExistence type="inferred from homology"/>
<dbReference type="GO" id="GO:0160148">
    <property type="term" value="F:tRNA pseudouridine(55) synthase activity"/>
    <property type="evidence" value="ECO:0007669"/>
    <property type="project" value="UniProtKB-EC"/>
</dbReference>
<evidence type="ECO:0000256" key="2">
    <source>
        <dbReference type="ARBA" id="ARBA00005642"/>
    </source>
</evidence>
<dbReference type="GO" id="GO:0003723">
    <property type="term" value="F:RNA binding"/>
    <property type="evidence" value="ECO:0007669"/>
    <property type="project" value="InterPro"/>
</dbReference>
<dbReference type="Pfam" id="PF01509">
    <property type="entry name" value="TruB_N"/>
    <property type="match status" value="1"/>
</dbReference>
<feature type="active site" description="Nucleophile" evidence="5">
    <location>
        <position position="39"/>
    </location>
</feature>
<evidence type="ECO:0000256" key="5">
    <source>
        <dbReference type="HAMAP-Rule" id="MF_01080"/>
    </source>
</evidence>
<dbReference type="EMBL" id="CP073809">
    <property type="protein sequence ID" value="UTH14690.1"/>
    <property type="molecule type" value="Genomic_DNA"/>
</dbReference>
<comment type="catalytic activity">
    <reaction evidence="1 5">
        <text>uridine(55) in tRNA = pseudouridine(55) in tRNA</text>
        <dbReference type="Rhea" id="RHEA:42532"/>
        <dbReference type="Rhea" id="RHEA-COMP:10101"/>
        <dbReference type="Rhea" id="RHEA-COMP:10102"/>
        <dbReference type="ChEBI" id="CHEBI:65314"/>
        <dbReference type="ChEBI" id="CHEBI:65315"/>
        <dbReference type="EC" id="5.4.99.25"/>
    </reaction>
</comment>
<dbReference type="HAMAP" id="MF_01080">
    <property type="entry name" value="TruB_bact"/>
    <property type="match status" value="1"/>
</dbReference>
<dbReference type="Proteomes" id="UP001057381">
    <property type="component" value="Chromosome"/>
</dbReference>
<feature type="domain" description="tRNA pseudouridylate synthase B C-terminal" evidence="7">
    <location>
        <begin position="180"/>
        <end position="235"/>
    </location>
</feature>
<dbReference type="Pfam" id="PF16198">
    <property type="entry name" value="TruB_C_2"/>
    <property type="match status" value="1"/>
</dbReference>
<dbReference type="NCBIfam" id="TIGR00431">
    <property type="entry name" value="TruB"/>
    <property type="match status" value="1"/>
</dbReference>
<keyword evidence="3 5" id="KW-0819">tRNA processing</keyword>
<dbReference type="SUPFAM" id="SSF55120">
    <property type="entry name" value="Pseudouridine synthase"/>
    <property type="match status" value="1"/>
</dbReference>